<dbReference type="InterPro" id="IPR015881">
    <property type="entry name" value="ARHD_Rieske_2Fe_2S"/>
</dbReference>
<accession>A0A4Y7KSX1</accession>
<evidence type="ECO:0000256" key="5">
    <source>
        <dbReference type="ARBA" id="ARBA00012763"/>
    </source>
</evidence>
<dbReference type="GO" id="GO:0051537">
    <property type="term" value="F:2 iron, 2 sulfur cluster binding"/>
    <property type="evidence" value="ECO:0007669"/>
    <property type="project" value="UniProtKB-KW"/>
</dbReference>
<dbReference type="InterPro" id="IPR015879">
    <property type="entry name" value="Ring_hydroxy_dOase_asu_C_dom"/>
</dbReference>
<dbReference type="PRINTS" id="PR00090">
    <property type="entry name" value="RNGDIOXGNASE"/>
</dbReference>
<dbReference type="SUPFAM" id="SSF50022">
    <property type="entry name" value="ISP domain"/>
    <property type="match status" value="1"/>
</dbReference>
<comment type="pathway">
    <text evidence="3">Amine and polyamine biosynthesis; betaine biosynthesis via choline pathway; betaine aldehyde from choline (monooxygenase route): step 1/1.</text>
</comment>
<evidence type="ECO:0000256" key="13">
    <source>
        <dbReference type="ARBA" id="ARBA00023027"/>
    </source>
</evidence>
<proteinExistence type="inferred from homology"/>
<comment type="function">
    <text evidence="2">Catalyzes the first step of the osmoprotectant glycine betaine synthesis.</text>
</comment>
<dbReference type="STRING" id="3469.A0A4Y7KSX1"/>
<evidence type="ECO:0000256" key="3">
    <source>
        <dbReference type="ARBA" id="ARBA00004866"/>
    </source>
</evidence>
<keyword evidence="8" id="KW-0479">Metal-binding</keyword>
<dbReference type="GO" id="GO:0019133">
    <property type="term" value="F:choline monooxygenase activity"/>
    <property type="evidence" value="ECO:0007669"/>
    <property type="project" value="UniProtKB-EC"/>
</dbReference>
<evidence type="ECO:0000256" key="8">
    <source>
        <dbReference type="ARBA" id="ARBA00022723"/>
    </source>
</evidence>
<dbReference type="InterPro" id="IPR017941">
    <property type="entry name" value="Rieske_2Fe-2S"/>
</dbReference>
<evidence type="ECO:0000256" key="9">
    <source>
        <dbReference type="ARBA" id="ARBA00022946"/>
    </source>
</evidence>
<name>A0A4Y7KSX1_PAPSO</name>
<dbReference type="PANTHER" id="PTHR43756">
    <property type="entry name" value="CHOLINE MONOOXYGENASE, CHLOROPLASTIC"/>
    <property type="match status" value="1"/>
</dbReference>
<dbReference type="Proteomes" id="UP000316621">
    <property type="component" value="Chromosome 8"/>
</dbReference>
<feature type="domain" description="Rieske" evidence="16">
    <location>
        <begin position="76"/>
        <end position="183"/>
    </location>
</feature>
<keyword evidence="7" id="KW-0001">2Fe-2S</keyword>
<dbReference type="PROSITE" id="PS51296">
    <property type="entry name" value="RIESKE"/>
    <property type="match status" value="1"/>
</dbReference>
<keyword evidence="12" id="KW-0411">Iron-sulfur</keyword>
<evidence type="ECO:0000256" key="10">
    <source>
        <dbReference type="ARBA" id="ARBA00023002"/>
    </source>
</evidence>
<dbReference type="Gene3D" id="2.102.10.10">
    <property type="entry name" value="Rieske [2Fe-2S] iron-sulphur domain"/>
    <property type="match status" value="1"/>
</dbReference>
<dbReference type="AlphaFoldDB" id="A0A4Y7KSX1"/>
<evidence type="ECO:0000313" key="18">
    <source>
        <dbReference type="Proteomes" id="UP000316621"/>
    </source>
</evidence>
<evidence type="ECO:0000256" key="2">
    <source>
        <dbReference type="ARBA" id="ARBA00002149"/>
    </source>
</evidence>
<evidence type="ECO:0000256" key="1">
    <source>
        <dbReference type="ARBA" id="ARBA00001962"/>
    </source>
</evidence>
<protein>
    <recommendedName>
        <fullName evidence="6">Choline monooxygenase, chloroplastic</fullName>
        <ecNumber evidence="5">1.14.15.7</ecNumber>
    </recommendedName>
</protein>
<dbReference type="UniPathway" id="UPA00529">
    <property type="reaction ID" value="UER00430"/>
</dbReference>
<evidence type="ECO:0000256" key="14">
    <source>
        <dbReference type="ARBA" id="ARBA00034078"/>
    </source>
</evidence>
<dbReference type="EC" id="1.14.15.7" evidence="5"/>
<evidence type="ECO:0000256" key="11">
    <source>
        <dbReference type="ARBA" id="ARBA00023004"/>
    </source>
</evidence>
<reference evidence="17 18" key="1">
    <citation type="journal article" date="2018" name="Science">
        <title>The opium poppy genome and morphinan production.</title>
        <authorList>
            <person name="Guo L."/>
            <person name="Winzer T."/>
            <person name="Yang X."/>
            <person name="Li Y."/>
            <person name="Ning Z."/>
            <person name="He Z."/>
            <person name="Teodor R."/>
            <person name="Lu Y."/>
            <person name="Bowser T.A."/>
            <person name="Graham I.A."/>
            <person name="Ye K."/>
        </authorList>
    </citation>
    <scope>NUCLEOTIDE SEQUENCE [LARGE SCALE GENOMIC DNA]</scope>
    <source>
        <strain evidence="18">cv. HN1</strain>
        <tissue evidence="17">Leaves</tissue>
    </source>
</reference>
<evidence type="ECO:0000256" key="6">
    <source>
        <dbReference type="ARBA" id="ARBA00014931"/>
    </source>
</evidence>
<dbReference type="Gramene" id="RZC75460">
    <property type="protein sequence ID" value="RZC75460"/>
    <property type="gene ID" value="C5167_050937"/>
</dbReference>
<keyword evidence="11" id="KW-0408">Iron</keyword>
<dbReference type="Pfam" id="PF00355">
    <property type="entry name" value="Rieske"/>
    <property type="match status" value="1"/>
</dbReference>
<evidence type="ECO:0000256" key="15">
    <source>
        <dbReference type="ARBA" id="ARBA00049097"/>
    </source>
</evidence>
<dbReference type="Pfam" id="PF00848">
    <property type="entry name" value="Ring_hydroxyl_A"/>
    <property type="match status" value="1"/>
</dbReference>
<comment type="catalytic activity">
    <reaction evidence="15">
        <text>choline + 2 reduced [2Fe-2S]-[ferredoxin] + O2 + 2 H(+) = betaine aldehyde hydrate + 2 oxidized [2Fe-2S]-[ferredoxin] + H2O</text>
        <dbReference type="Rhea" id="RHEA:17769"/>
        <dbReference type="Rhea" id="RHEA-COMP:10000"/>
        <dbReference type="Rhea" id="RHEA-COMP:10001"/>
        <dbReference type="ChEBI" id="CHEBI:15354"/>
        <dbReference type="ChEBI" id="CHEBI:15377"/>
        <dbReference type="ChEBI" id="CHEBI:15378"/>
        <dbReference type="ChEBI" id="CHEBI:15379"/>
        <dbReference type="ChEBI" id="CHEBI:15870"/>
        <dbReference type="ChEBI" id="CHEBI:33737"/>
        <dbReference type="ChEBI" id="CHEBI:33738"/>
        <dbReference type="EC" id="1.14.15.7"/>
    </reaction>
</comment>
<evidence type="ECO:0000259" key="16">
    <source>
        <dbReference type="PROSITE" id="PS51296"/>
    </source>
</evidence>
<organism evidence="17 18">
    <name type="scientific">Papaver somniferum</name>
    <name type="common">Opium poppy</name>
    <dbReference type="NCBI Taxonomy" id="3469"/>
    <lineage>
        <taxon>Eukaryota</taxon>
        <taxon>Viridiplantae</taxon>
        <taxon>Streptophyta</taxon>
        <taxon>Embryophyta</taxon>
        <taxon>Tracheophyta</taxon>
        <taxon>Spermatophyta</taxon>
        <taxon>Magnoliopsida</taxon>
        <taxon>Ranunculales</taxon>
        <taxon>Papaveraceae</taxon>
        <taxon>Papaveroideae</taxon>
        <taxon>Papaver</taxon>
    </lineage>
</organism>
<dbReference type="PANTHER" id="PTHR43756:SF5">
    <property type="entry name" value="CHOLINE MONOOXYGENASE, CHLOROPLASTIC"/>
    <property type="match status" value="1"/>
</dbReference>
<keyword evidence="13" id="KW-0520">NAD</keyword>
<evidence type="ECO:0000256" key="4">
    <source>
        <dbReference type="ARBA" id="ARBA00010848"/>
    </source>
</evidence>
<comment type="similarity">
    <text evidence="4">Belongs to the choline monooxygenase family.</text>
</comment>
<gene>
    <name evidence="17" type="ORF">C5167_050937</name>
</gene>
<evidence type="ECO:0000256" key="7">
    <source>
        <dbReference type="ARBA" id="ARBA00022714"/>
    </source>
</evidence>
<dbReference type="InterPro" id="IPR036922">
    <property type="entry name" value="Rieske_2Fe-2S_sf"/>
</dbReference>
<dbReference type="Gene3D" id="3.90.380.10">
    <property type="entry name" value="Naphthalene 1,2-dioxygenase Alpha Subunit, Chain A, domain 1"/>
    <property type="match status" value="2"/>
</dbReference>
<dbReference type="PROSITE" id="PS00570">
    <property type="entry name" value="RING_HYDROXYL_ALPHA"/>
    <property type="match status" value="1"/>
</dbReference>
<keyword evidence="9" id="KW-0809">Transit peptide</keyword>
<evidence type="ECO:0000313" key="17">
    <source>
        <dbReference type="EMBL" id="RZC75460.1"/>
    </source>
</evidence>
<dbReference type="GO" id="GO:0019285">
    <property type="term" value="P:glycine betaine biosynthetic process from choline"/>
    <property type="evidence" value="ECO:0007669"/>
    <property type="project" value="UniProtKB-UniPathway"/>
</dbReference>
<comment type="cofactor">
    <cofactor evidence="14">
        <name>[2Fe-2S] cluster</name>
        <dbReference type="ChEBI" id="CHEBI:190135"/>
    </cofactor>
</comment>
<evidence type="ECO:0000256" key="12">
    <source>
        <dbReference type="ARBA" id="ARBA00023014"/>
    </source>
</evidence>
<keyword evidence="18" id="KW-1185">Reference proteome</keyword>
<dbReference type="InterPro" id="IPR001663">
    <property type="entry name" value="Rng_hydr_dOase-A"/>
</dbReference>
<sequence length="339" mass="39190">MGEHERTLFRYTHYATTGSSLERIIGYHASHRDAFWIRIFRYILKVKKHALTPPSSWYTDPNFLSLEVDRVFYRGWQVVGFTEQMRKAYDFFTGRLGRVEYVISRDENGNLHAFHNVCRHRASLISSGCGQKSCFVCPYHGWTYGMDGTLLKATRISRIENFSKNNFGLVPIQVSTWGPFILINLDEDIHHDYHQMKVIDTKTVEKQWLGSSLKILSRNGIDTLLSYVSRHEYTVNSNWKFFIDNFIDGGYHVPYAHTGFSSGFNLDTYTTTISDKFSIQECESAPNEKDGALSRIGSRGFYVFVFPNLLINRYGPWMETNRVYPIGPNKCQSSFGLLP</sequence>
<keyword evidence="10" id="KW-0560">Oxidoreductase</keyword>
<comment type="cofactor">
    <cofactor evidence="1">
        <name>Fe cation</name>
        <dbReference type="ChEBI" id="CHEBI:24875"/>
    </cofactor>
</comment>
<dbReference type="GO" id="GO:0009570">
    <property type="term" value="C:chloroplast stroma"/>
    <property type="evidence" value="ECO:0007669"/>
    <property type="project" value="UniProtKB-SubCell"/>
</dbReference>
<dbReference type="GO" id="GO:0005506">
    <property type="term" value="F:iron ion binding"/>
    <property type="evidence" value="ECO:0007669"/>
    <property type="project" value="InterPro"/>
</dbReference>
<dbReference type="SUPFAM" id="SSF55961">
    <property type="entry name" value="Bet v1-like"/>
    <property type="match status" value="1"/>
</dbReference>
<dbReference type="EMBL" id="CM010722">
    <property type="protein sequence ID" value="RZC75460.1"/>
    <property type="molecule type" value="Genomic_DNA"/>
</dbReference>